<dbReference type="Proteomes" id="UP000590225">
    <property type="component" value="Unassembled WGS sequence"/>
</dbReference>
<proteinExistence type="predicted"/>
<evidence type="ECO:0000313" key="3">
    <source>
        <dbReference type="Proteomes" id="UP000590225"/>
    </source>
</evidence>
<evidence type="ECO:0000256" key="1">
    <source>
        <dbReference type="SAM" id="MobiDB-lite"/>
    </source>
</evidence>
<dbReference type="AlphaFoldDB" id="A0AAW3T3P4"/>
<evidence type="ECO:0000313" key="2">
    <source>
        <dbReference type="EMBL" id="MBA8988863.1"/>
    </source>
</evidence>
<name>A0AAW3T3P4_9MICO</name>
<accession>A0AAW3T3P4</accession>
<dbReference type="EMBL" id="JACGXP010000001">
    <property type="protein sequence ID" value="MBA8988863.1"/>
    <property type="molecule type" value="Genomic_DNA"/>
</dbReference>
<feature type="region of interest" description="Disordered" evidence="1">
    <location>
        <begin position="131"/>
        <end position="160"/>
    </location>
</feature>
<comment type="caution">
    <text evidence="2">The sequence shown here is derived from an EMBL/GenBank/DDBJ whole genome shotgun (WGS) entry which is preliminary data.</text>
</comment>
<reference evidence="2 3" key="1">
    <citation type="submission" date="2020-07" db="EMBL/GenBank/DDBJ databases">
        <title>Above-ground endophytic microbial communities from plants in different locations in the United States.</title>
        <authorList>
            <person name="Frank C."/>
        </authorList>
    </citation>
    <scope>NUCLEOTIDE SEQUENCE [LARGE SCALE GENOMIC DNA]</scope>
    <source>
        <strain evidence="2 3">WPL5_2</strain>
    </source>
</reference>
<sequence>MSTPAVAAGHLQVGSDHKNGDRMFGISGDYARVLESRGTPKASSLHKHTVTPLIMQVRIGDELRVEWDGKNWWASSPRGTVGRLTWAASHREPGDGSRSAYDFDDGVMHVQTITVSRGGAVVDCGGYVVPDGHTPAPPNRATKPVSASAPTTSRSRKTAGFRSFLDKLRHM</sequence>
<organism evidence="2 3">
    <name type="scientific">Curtobacterium pusillum</name>
    <dbReference type="NCBI Taxonomy" id="69373"/>
    <lineage>
        <taxon>Bacteria</taxon>
        <taxon>Bacillati</taxon>
        <taxon>Actinomycetota</taxon>
        <taxon>Actinomycetes</taxon>
        <taxon>Micrococcales</taxon>
        <taxon>Microbacteriaceae</taxon>
        <taxon>Curtobacterium</taxon>
    </lineage>
</organism>
<gene>
    <name evidence="2" type="ORF">FHW23_000095</name>
</gene>
<protein>
    <submittedName>
        <fullName evidence="2">Uncharacterized protein</fullName>
    </submittedName>
</protein>
<feature type="region of interest" description="Disordered" evidence="1">
    <location>
        <begin position="1"/>
        <end position="20"/>
    </location>
</feature>
<dbReference type="RefSeq" id="WP_182514829.1">
    <property type="nucleotide sequence ID" value="NZ_JACGXP010000001.1"/>
</dbReference>